<dbReference type="GO" id="GO:0006874">
    <property type="term" value="P:intracellular calcium ion homeostasis"/>
    <property type="evidence" value="ECO:0007669"/>
    <property type="project" value="TreeGrafter"/>
</dbReference>
<feature type="transmembrane region" description="Helical" evidence="5">
    <location>
        <begin position="77"/>
        <end position="96"/>
    </location>
</feature>
<dbReference type="GO" id="GO:0005886">
    <property type="term" value="C:plasma membrane"/>
    <property type="evidence" value="ECO:0007669"/>
    <property type="project" value="TreeGrafter"/>
</dbReference>
<reference evidence="8" key="1">
    <citation type="journal article" date="2011" name="J. Bacteriol.">
        <title>Genome sequences of eight morphologically diverse alphaproteobacteria.</title>
        <authorList>
            <consortium name="US DOE Joint Genome Institute"/>
            <person name="Brown P.J."/>
            <person name="Kysela D.T."/>
            <person name="Buechlein A."/>
            <person name="Hemmerich C."/>
            <person name="Brun Y.V."/>
        </authorList>
    </citation>
    <scope>NUCLEOTIDE SEQUENCE [LARGE SCALE GENOMIC DNA]</scope>
    <source>
        <strain evidence="8">ATCC 49814 / DSM 5838 / IFAM 1418</strain>
    </source>
</reference>
<dbReference type="Proteomes" id="UP000002745">
    <property type="component" value="Chromosome"/>
</dbReference>
<dbReference type="Pfam" id="PF01699">
    <property type="entry name" value="Na_Ca_ex"/>
    <property type="match status" value="2"/>
</dbReference>
<evidence type="ECO:0000256" key="5">
    <source>
        <dbReference type="SAM" id="Phobius"/>
    </source>
</evidence>
<dbReference type="InterPro" id="IPR004481">
    <property type="entry name" value="K/Na/Ca-exchanger"/>
</dbReference>
<protein>
    <submittedName>
        <fullName evidence="7">Na+/Ca+ antiporter, CaCA family</fullName>
    </submittedName>
</protein>
<gene>
    <name evidence="7" type="ordered locus">Hbal_0317</name>
</gene>
<accession>C6XM76</accession>
<organism evidence="7 8">
    <name type="scientific">Hirschia baltica (strain ATCC 49814 / DSM 5838 / IFAM 1418)</name>
    <dbReference type="NCBI Taxonomy" id="582402"/>
    <lineage>
        <taxon>Bacteria</taxon>
        <taxon>Pseudomonadati</taxon>
        <taxon>Pseudomonadota</taxon>
        <taxon>Alphaproteobacteria</taxon>
        <taxon>Hyphomonadales</taxon>
        <taxon>Hyphomonadaceae</taxon>
        <taxon>Hirschia</taxon>
    </lineage>
</organism>
<dbReference type="STRING" id="582402.Hbal_0317"/>
<evidence type="ECO:0000256" key="2">
    <source>
        <dbReference type="ARBA" id="ARBA00022692"/>
    </source>
</evidence>
<feature type="transmembrane region" description="Helical" evidence="5">
    <location>
        <begin position="216"/>
        <end position="239"/>
    </location>
</feature>
<evidence type="ECO:0000256" key="1">
    <source>
        <dbReference type="ARBA" id="ARBA00004141"/>
    </source>
</evidence>
<dbReference type="GO" id="GO:0005262">
    <property type="term" value="F:calcium channel activity"/>
    <property type="evidence" value="ECO:0007669"/>
    <property type="project" value="TreeGrafter"/>
</dbReference>
<feature type="domain" description="Sodium/calcium exchanger membrane region" evidence="6">
    <location>
        <begin position="184"/>
        <end position="320"/>
    </location>
</feature>
<sequence>MSTDMIMQIVWLLCGLGLLLFAGDALVRGAVAAALKVGLSPLVAGIVVIGFGTSLPEVLVSVDAAISGAEDLAHGNIVGSNIANIMLVLGFTAIFAPVATNALGTGRSAAMTLAATFLWIFVTYYFGLSPIWGAIFLTLLMVYIVFLIQSSRKQVGISGVHHDEIPEEVDEADKDMPVWKVCTFLLIGLLGLALGARLTINSGVFIARELNVSEALIGLTLLAVGTSLPEIGASVAAAMRKHTDVVLGNVLGSNLFNLFAAGGAVALVKTQTIGNSFHDYSHWVMGAATIAVTIFVAFKWKIGRFVGVILLATYIAYIIGLVNGFSFVDLPDLVVEPPAIETVTQ</sequence>
<evidence type="ECO:0000256" key="4">
    <source>
        <dbReference type="ARBA" id="ARBA00023136"/>
    </source>
</evidence>
<keyword evidence="8" id="KW-1185">Reference proteome</keyword>
<dbReference type="AlphaFoldDB" id="C6XM76"/>
<dbReference type="PANTHER" id="PTHR10846">
    <property type="entry name" value="SODIUM/POTASSIUM/CALCIUM EXCHANGER"/>
    <property type="match status" value="1"/>
</dbReference>
<keyword evidence="3 5" id="KW-1133">Transmembrane helix</keyword>
<dbReference type="HOGENOM" id="CLU_007948_0_3_5"/>
<dbReference type="GO" id="GO:0008273">
    <property type="term" value="F:calcium, potassium:sodium antiporter activity"/>
    <property type="evidence" value="ECO:0007669"/>
    <property type="project" value="TreeGrafter"/>
</dbReference>
<feature type="transmembrane region" description="Helical" evidence="5">
    <location>
        <begin position="305"/>
        <end position="328"/>
    </location>
</feature>
<dbReference type="InterPro" id="IPR004837">
    <property type="entry name" value="NaCa_Exmemb"/>
</dbReference>
<proteinExistence type="predicted"/>
<dbReference type="InterPro" id="IPR044880">
    <property type="entry name" value="NCX_ion-bd_dom_sf"/>
</dbReference>
<feature type="transmembrane region" description="Helical" evidence="5">
    <location>
        <begin position="280"/>
        <end position="298"/>
    </location>
</feature>
<dbReference type="KEGG" id="hba:Hbal_0317"/>
<dbReference type="Gene3D" id="1.20.1420.30">
    <property type="entry name" value="NCX, central ion-binding region"/>
    <property type="match status" value="1"/>
</dbReference>
<dbReference type="EMBL" id="CP001678">
    <property type="protein sequence ID" value="ACT58019.1"/>
    <property type="molecule type" value="Genomic_DNA"/>
</dbReference>
<feature type="transmembrane region" description="Helical" evidence="5">
    <location>
        <begin position="246"/>
        <end position="268"/>
    </location>
</feature>
<comment type="subcellular location">
    <subcellularLocation>
        <location evidence="1">Membrane</location>
        <topology evidence="1">Multi-pass membrane protein</topology>
    </subcellularLocation>
</comment>
<dbReference type="NCBIfam" id="TIGR00367">
    <property type="entry name" value="calcium/sodium antiporter"/>
    <property type="match status" value="1"/>
</dbReference>
<keyword evidence="2 5" id="KW-0812">Transmembrane</keyword>
<feature type="transmembrane region" description="Helical" evidence="5">
    <location>
        <begin position="178"/>
        <end position="196"/>
    </location>
</feature>
<feature type="transmembrane region" description="Helical" evidence="5">
    <location>
        <begin position="131"/>
        <end position="148"/>
    </location>
</feature>
<evidence type="ECO:0000256" key="3">
    <source>
        <dbReference type="ARBA" id="ARBA00022989"/>
    </source>
</evidence>
<keyword evidence="4 5" id="KW-0472">Membrane</keyword>
<feature type="domain" description="Sodium/calcium exchanger membrane region" evidence="6">
    <location>
        <begin position="9"/>
        <end position="148"/>
    </location>
</feature>
<dbReference type="RefSeq" id="WP_012778177.1">
    <property type="nucleotide sequence ID" value="NC_012982.1"/>
</dbReference>
<evidence type="ECO:0000313" key="7">
    <source>
        <dbReference type="EMBL" id="ACT58019.1"/>
    </source>
</evidence>
<evidence type="ECO:0000259" key="6">
    <source>
        <dbReference type="Pfam" id="PF01699"/>
    </source>
</evidence>
<dbReference type="eggNOG" id="COG0530">
    <property type="taxonomic scope" value="Bacteria"/>
</dbReference>
<dbReference type="PANTHER" id="PTHR10846:SF8">
    <property type="entry name" value="INNER MEMBRANE PROTEIN YRBG"/>
    <property type="match status" value="1"/>
</dbReference>
<evidence type="ECO:0000313" key="8">
    <source>
        <dbReference type="Proteomes" id="UP000002745"/>
    </source>
</evidence>
<name>C6XM76_HIRBI</name>
<feature type="transmembrane region" description="Helical" evidence="5">
    <location>
        <begin position="108"/>
        <end position="125"/>
    </location>
</feature>